<dbReference type="GO" id="GO:0015031">
    <property type="term" value="P:protein transport"/>
    <property type="evidence" value="ECO:0007669"/>
    <property type="project" value="UniProtKB-KW"/>
</dbReference>
<dbReference type="AlphaFoldDB" id="A0A6A6XIU3"/>
<evidence type="ECO:0000256" key="8">
    <source>
        <dbReference type="ARBA" id="ARBA00023136"/>
    </source>
</evidence>
<keyword evidence="6" id="KW-1133">Transmembrane helix</keyword>
<proteinExistence type="inferred from homology"/>
<accession>A0A6A6XIU3</accession>
<keyword evidence="3" id="KW-0812">Transmembrane</keyword>
<evidence type="ECO:0000256" key="10">
    <source>
        <dbReference type="SAM" id="MobiDB-lite"/>
    </source>
</evidence>
<dbReference type="GO" id="GO:0006626">
    <property type="term" value="P:protein targeting to mitochondrion"/>
    <property type="evidence" value="ECO:0007669"/>
    <property type="project" value="UniProtKB-ARBA"/>
</dbReference>
<keyword evidence="5" id="KW-0653">Protein transport</keyword>
<comment type="subcellular location">
    <subcellularLocation>
        <location evidence="1">Mitochondrion outer membrane</location>
        <topology evidence="1">Single-pass membrane protein</topology>
    </subcellularLocation>
</comment>
<keyword evidence="8" id="KW-0472">Membrane</keyword>
<keyword evidence="12" id="KW-1185">Reference proteome</keyword>
<comment type="similarity">
    <text evidence="9">Belongs to the Tom5 family.</text>
</comment>
<evidence type="ECO:0000256" key="3">
    <source>
        <dbReference type="ARBA" id="ARBA00022692"/>
    </source>
</evidence>
<evidence type="ECO:0000256" key="7">
    <source>
        <dbReference type="ARBA" id="ARBA00023128"/>
    </source>
</evidence>
<dbReference type="Proteomes" id="UP000799757">
    <property type="component" value="Unassembled WGS sequence"/>
</dbReference>
<keyword evidence="4" id="KW-1000">Mitochondrion outer membrane</keyword>
<dbReference type="EMBL" id="MU001831">
    <property type="protein sequence ID" value="KAF2796430.1"/>
    <property type="molecule type" value="Genomic_DNA"/>
</dbReference>
<evidence type="ECO:0000313" key="11">
    <source>
        <dbReference type="EMBL" id="KAF2796430.1"/>
    </source>
</evidence>
<dbReference type="InterPro" id="IPR019603">
    <property type="entry name" value="Tom5"/>
</dbReference>
<evidence type="ECO:0000256" key="5">
    <source>
        <dbReference type="ARBA" id="ARBA00022927"/>
    </source>
</evidence>
<protein>
    <submittedName>
        <fullName evidence="11">Uncharacterized protein</fullName>
    </submittedName>
</protein>
<name>A0A6A6XIU3_9PLEO</name>
<evidence type="ECO:0000256" key="1">
    <source>
        <dbReference type="ARBA" id="ARBA00004572"/>
    </source>
</evidence>
<dbReference type="GO" id="GO:0005741">
    <property type="term" value="C:mitochondrial outer membrane"/>
    <property type="evidence" value="ECO:0007669"/>
    <property type="project" value="UniProtKB-SubCell"/>
</dbReference>
<keyword evidence="2" id="KW-0813">Transport</keyword>
<evidence type="ECO:0000256" key="2">
    <source>
        <dbReference type="ARBA" id="ARBA00022448"/>
    </source>
</evidence>
<gene>
    <name evidence="11" type="ORF">K505DRAFT_335189</name>
</gene>
<sequence>MQDFRGSHSSGSPATCSSIAREVGAQIAIADILQQLFRNERQHYFASAPIQHPDYSLHRKPHIMFGGRKISLKVPTNAELGEANNDAAPPPPSKAELEEAERRTASDIRWTAAACVVLYLSPFLVDFAQKFV</sequence>
<evidence type="ECO:0000256" key="6">
    <source>
        <dbReference type="ARBA" id="ARBA00022989"/>
    </source>
</evidence>
<evidence type="ECO:0000313" key="12">
    <source>
        <dbReference type="Proteomes" id="UP000799757"/>
    </source>
</evidence>
<dbReference type="OrthoDB" id="4150500at2759"/>
<reference evidence="11" key="1">
    <citation type="journal article" date="2020" name="Stud. Mycol.">
        <title>101 Dothideomycetes genomes: a test case for predicting lifestyles and emergence of pathogens.</title>
        <authorList>
            <person name="Haridas S."/>
            <person name="Albert R."/>
            <person name="Binder M."/>
            <person name="Bloem J."/>
            <person name="Labutti K."/>
            <person name="Salamov A."/>
            <person name="Andreopoulos B."/>
            <person name="Baker S."/>
            <person name="Barry K."/>
            <person name="Bills G."/>
            <person name="Bluhm B."/>
            <person name="Cannon C."/>
            <person name="Castanera R."/>
            <person name="Culley D."/>
            <person name="Daum C."/>
            <person name="Ezra D."/>
            <person name="Gonzalez J."/>
            <person name="Henrissat B."/>
            <person name="Kuo A."/>
            <person name="Liang C."/>
            <person name="Lipzen A."/>
            <person name="Lutzoni F."/>
            <person name="Magnuson J."/>
            <person name="Mondo S."/>
            <person name="Nolan M."/>
            <person name="Ohm R."/>
            <person name="Pangilinan J."/>
            <person name="Park H.-J."/>
            <person name="Ramirez L."/>
            <person name="Alfaro M."/>
            <person name="Sun H."/>
            <person name="Tritt A."/>
            <person name="Yoshinaga Y."/>
            <person name="Zwiers L.-H."/>
            <person name="Turgeon B."/>
            <person name="Goodwin S."/>
            <person name="Spatafora J."/>
            <person name="Crous P."/>
            <person name="Grigoriev I."/>
        </authorList>
    </citation>
    <scope>NUCLEOTIDE SEQUENCE</scope>
    <source>
        <strain evidence="11">CBS 109.77</strain>
    </source>
</reference>
<dbReference type="Pfam" id="PF10642">
    <property type="entry name" value="Tom5"/>
    <property type="match status" value="1"/>
</dbReference>
<evidence type="ECO:0000256" key="9">
    <source>
        <dbReference type="ARBA" id="ARBA00025716"/>
    </source>
</evidence>
<feature type="region of interest" description="Disordered" evidence="10">
    <location>
        <begin position="76"/>
        <end position="102"/>
    </location>
</feature>
<organism evidence="11 12">
    <name type="scientific">Melanomma pulvis-pyrius CBS 109.77</name>
    <dbReference type="NCBI Taxonomy" id="1314802"/>
    <lineage>
        <taxon>Eukaryota</taxon>
        <taxon>Fungi</taxon>
        <taxon>Dikarya</taxon>
        <taxon>Ascomycota</taxon>
        <taxon>Pezizomycotina</taxon>
        <taxon>Dothideomycetes</taxon>
        <taxon>Pleosporomycetidae</taxon>
        <taxon>Pleosporales</taxon>
        <taxon>Melanommataceae</taxon>
        <taxon>Melanomma</taxon>
    </lineage>
</organism>
<evidence type="ECO:0000256" key="4">
    <source>
        <dbReference type="ARBA" id="ARBA00022787"/>
    </source>
</evidence>
<keyword evidence="7" id="KW-0496">Mitochondrion</keyword>